<dbReference type="Gene3D" id="1.10.287.1060">
    <property type="entry name" value="ESAT-6-like"/>
    <property type="match status" value="1"/>
</dbReference>
<keyword evidence="2" id="KW-0175">Coiled coil</keyword>
<dbReference type="InterPro" id="IPR036689">
    <property type="entry name" value="ESAT-6-like_sf"/>
</dbReference>
<dbReference type="EMBL" id="CP026652">
    <property type="protein sequence ID" value="AVH56168.1"/>
    <property type="molecule type" value="Genomic_DNA"/>
</dbReference>
<evidence type="ECO:0000313" key="3">
    <source>
        <dbReference type="EMBL" id="AVH56168.1"/>
    </source>
</evidence>
<protein>
    <recommendedName>
        <fullName evidence="1">ESAT-6-like protein</fullName>
    </recommendedName>
</protein>
<keyword evidence="4" id="KW-1185">Reference proteome</keyword>
<evidence type="ECO:0000256" key="1">
    <source>
        <dbReference type="RuleBase" id="RU362001"/>
    </source>
</evidence>
<evidence type="ECO:0000313" key="4">
    <source>
        <dbReference type="Proteomes" id="UP000238413"/>
    </source>
</evidence>
<sequence>MGVNNPGETFVAYDGLDLTATTLANQAKKLEEDLEAIQQKVASVSSLWEGEAHTTYAEQQAAWDREAKGIHQALVAIARVVHSAGGDYMGGDKKAASYYL</sequence>
<comment type="similarity">
    <text evidence="1">Belongs to the WXG100 family.</text>
</comment>
<accession>A0ABN5I066</accession>
<organism evidence="3 4">
    <name type="scientific">Streptomyces dengpaensis</name>
    <dbReference type="NCBI Taxonomy" id="2049881"/>
    <lineage>
        <taxon>Bacteria</taxon>
        <taxon>Bacillati</taxon>
        <taxon>Actinomycetota</taxon>
        <taxon>Actinomycetes</taxon>
        <taxon>Kitasatosporales</taxon>
        <taxon>Streptomycetaceae</taxon>
        <taxon>Streptomyces</taxon>
    </lineage>
</organism>
<dbReference type="RefSeq" id="WP_099502545.1">
    <property type="nucleotide sequence ID" value="NZ_CP026652.1"/>
</dbReference>
<evidence type="ECO:0000256" key="2">
    <source>
        <dbReference type="SAM" id="Coils"/>
    </source>
</evidence>
<name>A0ABN5I066_9ACTN</name>
<proteinExistence type="inferred from homology"/>
<dbReference type="Proteomes" id="UP000238413">
    <property type="component" value="Chromosome"/>
</dbReference>
<dbReference type="NCBIfam" id="TIGR03930">
    <property type="entry name" value="WXG100_ESAT6"/>
    <property type="match status" value="1"/>
</dbReference>
<dbReference type="SUPFAM" id="SSF140453">
    <property type="entry name" value="EsxAB dimer-like"/>
    <property type="match status" value="1"/>
</dbReference>
<gene>
    <name evidence="3" type="ORF">C4B68_10720</name>
</gene>
<feature type="coiled-coil region" evidence="2">
    <location>
        <begin position="20"/>
        <end position="47"/>
    </location>
</feature>
<reference evidence="3 4" key="1">
    <citation type="submission" date="2018-02" db="EMBL/GenBank/DDBJ databases">
        <title>Complete genome sequence of Streptomyces dengpaensis, the producer of angucyclines.</title>
        <authorList>
            <person name="Yumei L."/>
        </authorList>
    </citation>
    <scope>NUCLEOTIDE SEQUENCE [LARGE SCALE GENOMIC DNA]</scope>
    <source>
        <strain evidence="3 4">XZHG99</strain>
    </source>
</reference>
<dbReference type="InterPro" id="IPR010310">
    <property type="entry name" value="T7SS_ESAT-6-like"/>
</dbReference>
<dbReference type="Pfam" id="PF06013">
    <property type="entry name" value="WXG100"/>
    <property type="match status" value="1"/>
</dbReference>